<dbReference type="Pfam" id="PF02655">
    <property type="entry name" value="ATP-grasp_3"/>
    <property type="match status" value="1"/>
</dbReference>
<feature type="domain" description="ATP-grasp fold PylC-type" evidence="1">
    <location>
        <begin position="148"/>
        <end position="283"/>
    </location>
</feature>
<proteinExistence type="predicted"/>
<gene>
    <name evidence="2" type="ORF">SAMN05880501_102180</name>
</gene>
<reference evidence="3" key="1">
    <citation type="submission" date="2017-08" db="EMBL/GenBank/DDBJ databases">
        <authorList>
            <person name="Varghese N."/>
            <person name="Submissions S."/>
        </authorList>
    </citation>
    <scope>NUCLEOTIDE SEQUENCE [LARGE SCALE GENOMIC DNA]</scope>
    <source>
        <strain evidence="3">JC22</strain>
    </source>
</reference>
<organism evidence="2 3">
    <name type="scientific">Ureibacillus xyleni</name>
    <dbReference type="NCBI Taxonomy" id="614648"/>
    <lineage>
        <taxon>Bacteria</taxon>
        <taxon>Bacillati</taxon>
        <taxon>Bacillota</taxon>
        <taxon>Bacilli</taxon>
        <taxon>Bacillales</taxon>
        <taxon>Caryophanaceae</taxon>
        <taxon>Ureibacillus</taxon>
    </lineage>
</organism>
<dbReference type="Gene3D" id="3.40.50.20">
    <property type="match status" value="1"/>
</dbReference>
<evidence type="ECO:0000259" key="1">
    <source>
        <dbReference type="Pfam" id="PF02655"/>
    </source>
</evidence>
<dbReference type="SUPFAM" id="SSF56059">
    <property type="entry name" value="Glutathione synthetase ATP-binding domain-like"/>
    <property type="match status" value="1"/>
</dbReference>
<accession>A0A285RXJ1</accession>
<name>A0A285RXJ1_9BACL</name>
<keyword evidence="3" id="KW-1185">Reference proteome</keyword>
<dbReference type="GO" id="GO:0005524">
    <property type="term" value="F:ATP binding"/>
    <property type="evidence" value="ECO:0007669"/>
    <property type="project" value="InterPro"/>
</dbReference>
<evidence type="ECO:0000313" key="2">
    <source>
        <dbReference type="EMBL" id="SOB99293.1"/>
    </source>
</evidence>
<dbReference type="RefSeq" id="WP_161946613.1">
    <property type="nucleotide sequence ID" value="NZ_OBMQ01000002.1"/>
</dbReference>
<protein>
    <submittedName>
        <fullName evidence="2">ATP-grasp domain-containing protein</fullName>
    </submittedName>
</protein>
<sequence>MSINILLTGGRAPATYYFARLLNEQGHQLFMAESLPKHLCMRSNLFKKSFLVTAPNENRDEFVQDLINIIQDNNIDLVIPTCEEVFHVAYGYEKISKYCSVLCEPLEKINTFHHKGLFIETLNGRFQEFVHIPHTVVIDTNLNTSDTKTIIENQLSLDNEYVCKPAYSRFGTEIAFMKGKNLVEYISTRNNIWVVQEKISGKQICTYAISDKGKMKCYSAYESNDTVGLGATIYFEPLQNEKLEQFVKHYIEEYEYTGQIAFDFIMKDNGEIYPIECNPRTTSGICMFPLAKYDDTYLVGSETTMVGLAMLQTLFFKNIFKQIGKMIKAKDIIWNTKDHIVFFDQLSSFLYMLKEAKRRKISSYQMSTIDIEWNGDLVE</sequence>
<dbReference type="Gene3D" id="3.30.470.20">
    <property type="entry name" value="ATP-grasp fold, B domain"/>
    <property type="match status" value="1"/>
</dbReference>
<dbReference type="GO" id="GO:0046872">
    <property type="term" value="F:metal ion binding"/>
    <property type="evidence" value="ECO:0007669"/>
    <property type="project" value="InterPro"/>
</dbReference>
<dbReference type="Proteomes" id="UP000219636">
    <property type="component" value="Unassembled WGS sequence"/>
</dbReference>
<evidence type="ECO:0000313" key="3">
    <source>
        <dbReference type="Proteomes" id="UP000219636"/>
    </source>
</evidence>
<dbReference type="InterPro" id="IPR003806">
    <property type="entry name" value="ATP-grasp_PylC-type"/>
</dbReference>
<dbReference type="AlphaFoldDB" id="A0A285RXJ1"/>
<dbReference type="EMBL" id="OBMQ01000002">
    <property type="protein sequence ID" value="SOB99293.1"/>
    <property type="molecule type" value="Genomic_DNA"/>
</dbReference>